<keyword evidence="8" id="KW-1185">Reference proteome</keyword>
<feature type="signal peptide" evidence="5">
    <location>
        <begin position="1"/>
        <end position="19"/>
    </location>
</feature>
<dbReference type="CDD" id="cd00996">
    <property type="entry name" value="PBP2_AatB_like"/>
    <property type="match status" value="1"/>
</dbReference>
<protein>
    <submittedName>
        <fullName evidence="7">Amino acid ABC transporter substrate-binding protein</fullName>
    </submittedName>
</protein>
<reference evidence="8" key="1">
    <citation type="journal article" date="2019" name="Int. J. Syst. Evol. Microbiol.">
        <title>The Global Catalogue of Microorganisms (GCM) 10K type strain sequencing project: providing services to taxonomists for standard genome sequencing and annotation.</title>
        <authorList>
            <consortium name="The Broad Institute Genomics Platform"/>
            <consortium name="The Broad Institute Genome Sequencing Center for Infectious Disease"/>
            <person name="Wu L."/>
            <person name="Ma J."/>
        </authorList>
    </citation>
    <scope>NUCLEOTIDE SEQUENCE [LARGE SCALE GENOMIC DNA]</scope>
    <source>
        <strain evidence="8">KCTC 42143</strain>
    </source>
</reference>
<evidence type="ECO:0000256" key="1">
    <source>
        <dbReference type="ARBA" id="ARBA00004196"/>
    </source>
</evidence>
<dbReference type="Gene3D" id="3.40.190.10">
    <property type="entry name" value="Periplasmic binding protein-like II"/>
    <property type="match status" value="2"/>
</dbReference>
<dbReference type="RefSeq" id="WP_082664145.1">
    <property type="nucleotide sequence ID" value="NZ_JBHSQC010000025.1"/>
</dbReference>
<proteinExistence type="inferred from homology"/>
<accession>A0ABW4NN59</accession>
<dbReference type="PROSITE" id="PS01039">
    <property type="entry name" value="SBP_BACTERIAL_3"/>
    <property type="match status" value="1"/>
</dbReference>
<dbReference type="Proteomes" id="UP001597285">
    <property type="component" value="Unassembled WGS sequence"/>
</dbReference>
<dbReference type="PROSITE" id="PS51257">
    <property type="entry name" value="PROKAR_LIPOPROTEIN"/>
    <property type="match status" value="1"/>
</dbReference>
<dbReference type="PANTHER" id="PTHR35936">
    <property type="entry name" value="MEMBRANE-BOUND LYTIC MUREIN TRANSGLYCOSYLASE F"/>
    <property type="match status" value="1"/>
</dbReference>
<dbReference type="Pfam" id="PF00497">
    <property type="entry name" value="SBP_bac_3"/>
    <property type="match status" value="1"/>
</dbReference>
<comment type="caution">
    <text evidence="7">The sequence shown here is derived from an EMBL/GenBank/DDBJ whole genome shotgun (WGS) entry which is preliminary data.</text>
</comment>
<evidence type="ECO:0000256" key="4">
    <source>
        <dbReference type="RuleBase" id="RU003744"/>
    </source>
</evidence>
<comment type="subcellular location">
    <subcellularLocation>
        <location evidence="1">Cell envelope</location>
    </subcellularLocation>
</comment>
<evidence type="ECO:0000313" key="7">
    <source>
        <dbReference type="EMBL" id="MFD1799583.1"/>
    </source>
</evidence>
<dbReference type="InterPro" id="IPR001638">
    <property type="entry name" value="Solute-binding_3/MltF_N"/>
</dbReference>
<evidence type="ECO:0000256" key="2">
    <source>
        <dbReference type="ARBA" id="ARBA00010333"/>
    </source>
</evidence>
<dbReference type="PANTHER" id="PTHR35936:SF34">
    <property type="entry name" value="ABC TRANSPORTER EXTRACELLULAR-BINDING PROTEIN YCKB-RELATED"/>
    <property type="match status" value="1"/>
</dbReference>
<name>A0ABW4NN59_9LACT</name>
<dbReference type="SMART" id="SM00062">
    <property type="entry name" value="PBPb"/>
    <property type="match status" value="1"/>
</dbReference>
<organism evidence="7 8">
    <name type="scientific">Carnobacterium antarcticum</name>
    <dbReference type="NCBI Taxonomy" id="2126436"/>
    <lineage>
        <taxon>Bacteria</taxon>
        <taxon>Bacillati</taxon>
        <taxon>Bacillota</taxon>
        <taxon>Bacilli</taxon>
        <taxon>Lactobacillales</taxon>
        <taxon>Carnobacteriaceae</taxon>
        <taxon>Carnobacterium</taxon>
    </lineage>
</organism>
<gene>
    <name evidence="7" type="ORF">ACFSBK_06930</name>
</gene>
<feature type="chain" id="PRO_5045811810" evidence="5">
    <location>
        <begin position="20"/>
        <end position="269"/>
    </location>
</feature>
<dbReference type="SUPFAM" id="SSF53850">
    <property type="entry name" value="Periplasmic binding protein-like II"/>
    <property type="match status" value="1"/>
</dbReference>
<dbReference type="InterPro" id="IPR018313">
    <property type="entry name" value="SBP_3_CS"/>
</dbReference>
<dbReference type="EMBL" id="JBHUFF010000013">
    <property type="protein sequence ID" value="MFD1799583.1"/>
    <property type="molecule type" value="Genomic_DNA"/>
</dbReference>
<sequence length="269" mass="29939">MKKIVKLLSVLCLIGGFLAACGNKEEESQGVKEPVFTAEAGETLIVGLDDTFVPMGFRDNEGNLTGFDVELAEEAGKRLGLTLKFQPIDWSMKETELNTGKIDVIWNGYAINEERQKKVAFSEPYASSSQIIVVLKDSPIKNLADLKGKTVASQQSSSTVSVLENDPSKIVNTFANEEIVQYPSYNDVFNDLDSKRSDAVAVSEVYARYILKQKGQENYRILEETFGKEEMAVGLRKTDKEWLRKLNATLTAMQKDGTVDAIKTKWFGE</sequence>
<evidence type="ECO:0000259" key="6">
    <source>
        <dbReference type="SMART" id="SM00062"/>
    </source>
</evidence>
<evidence type="ECO:0000313" key="8">
    <source>
        <dbReference type="Proteomes" id="UP001597285"/>
    </source>
</evidence>
<feature type="domain" description="Solute-binding protein family 3/N-terminal" evidence="6">
    <location>
        <begin position="43"/>
        <end position="269"/>
    </location>
</feature>
<evidence type="ECO:0000256" key="5">
    <source>
        <dbReference type="SAM" id="SignalP"/>
    </source>
</evidence>
<keyword evidence="3 5" id="KW-0732">Signal</keyword>
<evidence type="ECO:0000256" key="3">
    <source>
        <dbReference type="ARBA" id="ARBA00022729"/>
    </source>
</evidence>
<comment type="similarity">
    <text evidence="2 4">Belongs to the bacterial solute-binding protein 3 family.</text>
</comment>